<dbReference type="EMBL" id="MCRI01000004">
    <property type="protein sequence ID" value="ODN67647.1"/>
    <property type="molecule type" value="Genomic_DNA"/>
</dbReference>
<dbReference type="Pfam" id="PF00672">
    <property type="entry name" value="HAMP"/>
    <property type="match status" value="1"/>
</dbReference>
<accession>A0A1E3GUD7</accession>
<dbReference type="InterPro" id="IPR004358">
    <property type="entry name" value="Sig_transdc_His_kin-like_C"/>
</dbReference>
<dbReference type="InterPro" id="IPR005467">
    <property type="entry name" value="His_kinase_dom"/>
</dbReference>
<reference evidence="18 19" key="1">
    <citation type="submission" date="2016-07" db="EMBL/GenBank/DDBJ databases">
        <title>Draft Genome Sequence of Methylophaga muralis Bur 1.</title>
        <authorList>
            <person name="Vasilenko O.V."/>
            <person name="Doronina N.V."/>
            <person name="Shmareva M.N."/>
            <person name="Tarlachkov S.V."/>
            <person name="Mustakhimov I."/>
            <person name="Trotsenko Y.A."/>
        </authorList>
    </citation>
    <scope>NUCLEOTIDE SEQUENCE [LARGE SCALE GENOMIC DNA]</scope>
    <source>
        <strain evidence="18 19">Bur 1</strain>
    </source>
</reference>
<keyword evidence="19" id="KW-1185">Reference proteome</keyword>
<keyword evidence="8" id="KW-0547">Nucleotide-binding</keyword>
<feature type="domain" description="Histidine kinase" evidence="16">
    <location>
        <begin position="305"/>
        <end position="525"/>
    </location>
</feature>
<keyword evidence="11 15" id="KW-1133">Transmembrane helix</keyword>
<evidence type="ECO:0000256" key="8">
    <source>
        <dbReference type="ARBA" id="ARBA00022741"/>
    </source>
</evidence>
<evidence type="ECO:0000313" key="18">
    <source>
        <dbReference type="EMBL" id="ODN67647.1"/>
    </source>
</evidence>
<dbReference type="InterPro" id="IPR003660">
    <property type="entry name" value="HAMP_dom"/>
</dbReference>
<gene>
    <name evidence="18" type="primary">arlS</name>
    <name evidence="18" type="ORF">A9E74_00757</name>
</gene>
<dbReference type="SUPFAM" id="SSF55874">
    <property type="entry name" value="ATPase domain of HSP90 chaperone/DNA topoisomerase II/histidine kinase"/>
    <property type="match status" value="1"/>
</dbReference>
<evidence type="ECO:0000256" key="9">
    <source>
        <dbReference type="ARBA" id="ARBA00022777"/>
    </source>
</evidence>
<dbReference type="PRINTS" id="PR00344">
    <property type="entry name" value="BCTRLSENSOR"/>
</dbReference>
<dbReference type="InterPro" id="IPR003594">
    <property type="entry name" value="HATPase_dom"/>
</dbReference>
<feature type="coiled-coil region" evidence="14">
    <location>
        <begin position="257"/>
        <end position="305"/>
    </location>
</feature>
<evidence type="ECO:0000259" key="17">
    <source>
        <dbReference type="PROSITE" id="PS50885"/>
    </source>
</evidence>
<dbReference type="SMART" id="SM00304">
    <property type="entry name" value="HAMP"/>
    <property type="match status" value="1"/>
</dbReference>
<dbReference type="PATRIC" id="fig|291169.3.peg.758"/>
<keyword evidence="12" id="KW-0902">Two-component regulatory system</keyword>
<dbReference type="SMART" id="SM00388">
    <property type="entry name" value="HisKA"/>
    <property type="match status" value="1"/>
</dbReference>
<dbReference type="CDD" id="cd00082">
    <property type="entry name" value="HisKA"/>
    <property type="match status" value="1"/>
</dbReference>
<evidence type="ECO:0000256" key="11">
    <source>
        <dbReference type="ARBA" id="ARBA00022989"/>
    </source>
</evidence>
<dbReference type="PANTHER" id="PTHR45528">
    <property type="entry name" value="SENSOR HISTIDINE KINASE CPXA"/>
    <property type="match status" value="1"/>
</dbReference>
<dbReference type="PANTHER" id="PTHR45528:SF1">
    <property type="entry name" value="SENSOR HISTIDINE KINASE CPXA"/>
    <property type="match status" value="1"/>
</dbReference>
<dbReference type="InterPro" id="IPR050398">
    <property type="entry name" value="HssS/ArlS-like"/>
</dbReference>
<dbReference type="Gene3D" id="1.10.287.130">
    <property type="match status" value="1"/>
</dbReference>
<keyword evidence="7 15" id="KW-0812">Transmembrane</keyword>
<evidence type="ECO:0000256" key="2">
    <source>
        <dbReference type="ARBA" id="ARBA00004651"/>
    </source>
</evidence>
<evidence type="ECO:0000256" key="1">
    <source>
        <dbReference type="ARBA" id="ARBA00000085"/>
    </source>
</evidence>
<evidence type="ECO:0000256" key="14">
    <source>
        <dbReference type="SAM" id="Coils"/>
    </source>
</evidence>
<keyword evidence="10" id="KW-0067">ATP-binding</keyword>
<keyword evidence="14" id="KW-0175">Coiled coil</keyword>
<dbReference type="PROSITE" id="PS50109">
    <property type="entry name" value="HIS_KIN"/>
    <property type="match status" value="1"/>
</dbReference>
<dbReference type="CDD" id="cd06225">
    <property type="entry name" value="HAMP"/>
    <property type="match status" value="1"/>
</dbReference>
<dbReference type="Gene3D" id="6.10.340.10">
    <property type="match status" value="1"/>
</dbReference>
<keyword evidence="6 18" id="KW-0808">Transferase</keyword>
<dbReference type="Gene3D" id="3.30.565.10">
    <property type="entry name" value="Histidine kinase-like ATPase, C-terminal domain"/>
    <property type="match status" value="1"/>
</dbReference>
<dbReference type="InterPro" id="IPR036097">
    <property type="entry name" value="HisK_dim/P_sf"/>
</dbReference>
<evidence type="ECO:0000256" key="3">
    <source>
        <dbReference type="ARBA" id="ARBA00012438"/>
    </source>
</evidence>
<feature type="domain" description="HAMP" evidence="17">
    <location>
        <begin position="213"/>
        <end position="265"/>
    </location>
</feature>
<dbReference type="Pfam" id="PF02518">
    <property type="entry name" value="HATPase_c"/>
    <property type="match status" value="1"/>
</dbReference>
<proteinExistence type="predicted"/>
<evidence type="ECO:0000256" key="5">
    <source>
        <dbReference type="ARBA" id="ARBA00022553"/>
    </source>
</evidence>
<dbReference type="STRING" id="291169.A9E74_00757"/>
<evidence type="ECO:0000259" key="16">
    <source>
        <dbReference type="PROSITE" id="PS50109"/>
    </source>
</evidence>
<evidence type="ECO:0000256" key="6">
    <source>
        <dbReference type="ARBA" id="ARBA00022679"/>
    </source>
</evidence>
<feature type="transmembrane region" description="Helical" evidence="15">
    <location>
        <begin position="191"/>
        <end position="211"/>
    </location>
</feature>
<dbReference type="InterPro" id="IPR036890">
    <property type="entry name" value="HATPase_C_sf"/>
</dbReference>
<keyword evidence="4" id="KW-1003">Cell membrane</keyword>
<dbReference type="EC" id="2.7.13.3" evidence="3"/>
<protein>
    <recommendedName>
        <fullName evidence="3">histidine kinase</fullName>
        <ecNumber evidence="3">2.7.13.3</ecNumber>
    </recommendedName>
</protein>
<evidence type="ECO:0000256" key="12">
    <source>
        <dbReference type="ARBA" id="ARBA00023012"/>
    </source>
</evidence>
<dbReference type="PROSITE" id="PS50885">
    <property type="entry name" value="HAMP"/>
    <property type="match status" value="1"/>
</dbReference>
<sequence length="526" mass="59793">MFRNRLYLAFFLLLIITLLQASLAVWVSGVASYHLERGRVANQMLNEFIALGADKQRLKVWLAQALLTKESPIDQRDNYLQQMYDHLANINTLLLQDQKLAQTADDFDAISQQMKTLSILETNVQALQRNLEEKETQPLAEAELWRLLIETFDNLEGLDLKHVIANAINLQRERSSTAEYAAAEALKHVKFLVVVMLIFGSITAIVLALVLSRSLYQPIQQLLNGTSALAEGNLHYRLPEQGHSEFTMLSRSFNQMAAGLEQAIQKEENHSKLVEQEVAERTRQLQHALEQLQQAEQQQKRFLADVSHELRTPATAIRGEAEICLRGQDKEAQIYKDSLVRIVDTGNDLSNRIDDLLMLVRGEQQLQLRLKTVSINDFWLKLKNSADPLLSGYSKKLLTHFNPENLNADAKLYIDIDKMQQAVMILLDNAMKYSPAGSTIKLEFILDEQLTIHIHDRGIGIAETDLEFIFDRYFRAENARQMRPDGLGIGLSLCRFIVEAHHGSIHLESERNVGTSATIELQLMES</sequence>
<comment type="catalytic activity">
    <reaction evidence="1">
        <text>ATP + protein L-histidine = ADP + protein N-phospho-L-histidine.</text>
        <dbReference type="EC" id="2.7.13.3"/>
    </reaction>
</comment>
<dbReference type="GO" id="GO:0005524">
    <property type="term" value="F:ATP binding"/>
    <property type="evidence" value="ECO:0007669"/>
    <property type="project" value="UniProtKB-KW"/>
</dbReference>
<evidence type="ECO:0000256" key="13">
    <source>
        <dbReference type="ARBA" id="ARBA00023136"/>
    </source>
</evidence>
<dbReference type="GO" id="GO:0005886">
    <property type="term" value="C:plasma membrane"/>
    <property type="evidence" value="ECO:0007669"/>
    <property type="project" value="UniProtKB-SubCell"/>
</dbReference>
<evidence type="ECO:0000256" key="10">
    <source>
        <dbReference type="ARBA" id="ARBA00022840"/>
    </source>
</evidence>
<evidence type="ECO:0000313" key="19">
    <source>
        <dbReference type="Proteomes" id="UP000094379"/>
    </source>
</evidence>
<keyword evidence="5" id="KW-0597">Phosphoprotein</keyword>
<dbReference type="Proteomes" id="UP000094379">
    <property type="component" value="Unassembled WGS sequence"/>
</dbReference>
<evidence type="ECO:0000256" key="7">
    <source>
        <dbReference type="ARBA" id="ARBA00022692"/>
    </source>
</evidence>
<dbReference type="SUPFAM" id="SSF47384">
    <property type="entry name" value="Homodimeric domain of signal transducing histidine kinase"/>
    <property type="match status" value="1"/>
</dbReference>
<evidence type="ECO:0000256" key="4">
    <source>
        <dbReference type="ARBA" id="ARBA00022475"/>
    </source>
</evidence>
<evidence type="ECO:0000256" key="15">
    <source>
        <dbReference type="SAM" id="Phobius"/>
    </source>
</evidence>
<dbReference type="RefSeq" id="WP_069295291.1">
    <property type="nucleotide sequence ID" value="NZ_MCRI01000004.1"/>
</dbReference>
<dbReference type="InterPro" id="IPR003661">
    <property type="entry name" value="HisK_dim/P_dom"/>
</dbReference>
<comment type="caution">
    <text evidence="18">The sequence shown here is derived from an EMBL/GenBank/DDBJ whole genome shotgun (WGS) entry which is preliminary data.</text>
</comment>
<dbReference type="SMART" id="SM00387">
    <property type="entry name" value="HATPase_c"/>
    <property type="match status" value="1"/>
</dbReference>
<name>A0A1E3GUD7_9GAMM</name>
<organism evidence="18 19">
    <name type="scientific">Methylophaga muralis</name>
    <dbReference type="NCBI Taxonomy" id="291169"/>
    <lineage>
        <taxon>Bacteria</taxon>
        <taxon>Pseudomonadati</taxon>
        <taxon>Pseudomonadota</taxon>
        <taxon>Gammaproteobacteria</taxon>
        <taxon>Thiotrichales</taxon>
        <taxon>Piscirickettsiaceae</taxon>
        <taxon>Methylophaga</taxon>
    </lineage>
</organism>
<feature type="coiled-coil region" evidence="14">
    <location>
        <begin position="110"/>
        <end position="137"/>
    </location>
</feature>
<dbReference type="GO" id="GO:0000155">
    <property type="term" value="F:phosphorelay sensor kinase activity"/>
    <property type="evidence" value="ECO:0007669"/>
    <property type="project" value="InterPro"/>
</dbReference>
<keyword evidence="13 15" id="KW-0472">Membrane</keyword>
<dbReference type="AlphaFoldDB" id="A0A1E3GUD7"/>
<keyword evidence="9 18" id="KW-0418">Kinase</keyword>
<comment type="subcellular location">
    <subcellularLocation>
        <location evidence="2">Cell membrane</location>
        <topology evidence="2">Multi-pass membrane protein</topology>
    </subcellularLocation>
</comment>
<dbReference type="Pfam" id="PF00512">
    <property type="entry name" value="HisKA"/>
    <property type="match status" value="1"/>
</dbReference>
<dbReference type="SUPFAM" id="SSF158472">
    <property type="entry name" value="HAMP domain-like"/>
    <property type="match status" value="1"/>
</dbReference>